<evidence type="ECO:0000256" key="2">
    <source>
        <dbReference type="ARBA" id="ARBA00022763"/>
    </source>
</evidence>
<reference evidence="7 8" key="1">
    <citation type="journal article" date="2025" name="Int. J. Syst. Evol. Microbiol.">
        <title>Desulfovibrio falkowii sp. nov., Porphyromonas miyakawae sp. nov., Mediterraneibacter flintii sp. nov. and Owariibacterium komagatae gen. nov., sp. nov., isolated from human faeces.</title>
        <authorList>
            <person name="Hamaguchi T."/>
            <person name="Ohara M."/>
            <person name="Hisatomi A."/>
            <person name="Sekiguchi K."/>
            <person name="Takeda J.I."/>
            <person name="Ueyama J."/>
            <person name="Ito M."/>
            <person name="Nishiwaki H."/>
            <person name="Ogi T."/>
            <person name="Hirayama M."/>
            <person name="Ohkuma M."/>
            <person name="Sakamoto M."/>
            <person name="Ohno K."/>
        </authorList>
    </citation>
    <scope>NUCLEOTIDE SEQUENCE [LARGE SCALE GENOMIC DNA]</scope>
    <source>
        <strain evidence="7 8">13CB8C</strain>
    </source>
</reference>
<dbReference type="RefSeq" id="WP_407844791.1">
    <property type="nucleotide sequence ID" value="NZ_BAAFSG010000001.1"/>
</dbReference>
<sequence>MSAVIGIDPGTKCGWCVRYQGGGIDSGTWNLKGGRFEGGGMRFLRMRQHISELLDTAKPALVAFEEVRRHQGVDAAHIYGGIIAVVTEECERRNVPYTGIPVGTIKKRATGKGNAGKPDMMDAARREWPGWDGDDNEADARWIAMCADEQVAA</sequence>
<evidence type="ECO:0000256" key="5">
    <source>
        <dbReference type="ARBA" id="ARBA00023172"/>
    </source>
</evidence>
<dbReference type="Proteomes" id="UP001628192">
    <property type="component" value="Unassembled WGS sequence"/>
</dbReference>
<comment type="similarity">
    <text evidence="1">Belongs to the RuvC family.</text>
</comment>
<evidence type="ECO:0000313" key="8">
    <source>
        <dbReference type="Proteomes" id="UP001628192"/>
    </source>
</evidence>
<keyword evidence="3" id="KW-0460">Magnesium</keyword>
<name>A0ABQ0EA37_9BACT</name>
<gene>
    <name evidence="7" type="ORF">Defa_20190</name>
</gene>
<dbReference type="SUPFAM" id="SSF53098">
    <property type="entry name" value="Ribonuclease H-like"/>
    <property type="match status" value="1"/>
</dbReference>
<keyword evidence="6" id="KW-0234">DNA repair</keyword>
<keyword evidence="4" id="KW-0238">DNA-binding</keyword>
<keyword evidence="8" id="KW-1185">Reference proteome</keyword>
<dbReference type="InterPro" id="IPR012337">
    <property type="entry name" value="RNaseH-like_sf"/>
</dbReference>
<dbReference type="PRINTS" id="PR00696">
    <property type="entry name" value="RSOLVASERUVC"/>
</dbReference>
<proteinExistence type="inferred from homology"/>
<keyword evidence="5" id="KW-0233">DNA recombination</keyword>
<dbReference type="EMBL" id="BAAFSG010000001">
    <property type="protein sequence ID" value="GAB1254532.1"/>
    <property type="molecule type" value="Genomic_DNA"/>
</dbReference>
<dbReference type="InterPro" id="IPR036397">
    <property type="entry name" value="RNaseH_sf"/>
</dbReference>
<keyword evidence="2" id="KW-0227">DNA damage</keyword>
<evidence type="ECO:0000256" key="4">
    <source>
        <dbReference type="ARBA" id="ARBA00023125"/>
    </source>
</evidence>
<dbReference type="InterPro" id="IPR002176">
    <property type="entry name" value="X-over_junc_endoDNase_RuvC"/>
</dbReference>
<evidence type="ECO:0000256" key="3">
    <source>
        <dbReference type="ARBA" id="ARBA00022842"/>
    </source>
</evidence>
<organism evidence="7 8">
    <name type="scientific">Desulfovibrio falkowii</name>
    <dbReference type="NCBI Taxonomy" id="3136602"/>
    <lineage>
        <taxon>Bacteria</taxon>
        <taxon>Pseudomonadati</taxon>
        <taxon>Thermodesulfobacteriota</taxon>
        <taxon>Desulfovibrionia</taxon>
        <taxon>Desulfovibrionales</taxon>
        <taxon>Desulfovibrionaceae</taxon>
        <taxon>Desulfovibrio</taxon>
    </lineage>
</organism>
<evidence type="ECO:0000256" key="6">
    <source>
        <dbReference type="ARBA" id="ARBA00023204"/>
    </source>
</evidence>
<comment type="caution">
    <text evidence="7">The sequence shown here is derived from an EMBL/GenBank/DDBJ whole genome shotgun (WGS) entry which is preliminary data.</text>
</comment>
<accession>A0ABQ0EA37</accession>
<dbReference type="Gene3D" id="3.30.420.10">
    <property type="entry name" value="Ribonuclease H-like superfamily/Ribonuclease H"/>
    <property type="match status" value="1"/>
</dbReference>
<evidence type="ECO:0000256" key="1">
    <source>
        <dbReference type="ARBA" id="ARBA00009518"/>
    </source>
</evidence>
<dbReference type="Pfam" id="PF02075">
    <property type="entry name" value="RuvC"/>
    <property type="match status" value="1"/>
</dbReference>
<evidence type="ECO:0000313" key="7">
    <source>
        <dbReference type="EMBL" id="GAB1254532.1"/>
    </source>
</evidence>
<protein>
    <submittedName>
        <fullName evidence="7">Uncharacterized protein</fullName>
    </submittedName>
</protein>